<dbReference type="EMBL" id="BKCP01004849">
    <property type="protein sequence ID" value="GER34014.1"/>
    <property type="molecule type" value="Genomic_DNA"/>
</dbReference>
<keyword evidence="2" id="KW-1185">Reference proteome</keyword>
<sequence>MLVVLGWSRWRGTGVSGSGFKLVARADSGVGGGYGVRCNGRRDWEHCRLRCDRDGGCMPETAERSCGYSSIWPLQTLGLVLVELIGLINKLGRLCLAQHYPPNVSRILSDSQFSFSQTLKSRLHTVQLLSPPPHSQKTILLDSTTPCSNNDGDD</sequence>
<dbReference type="Proteomes" id="UP000325081">
    <property type="component" value="Unassembled WGS sequence"/>
</dbReference>
<evidence type="ECO:0000313" key="2">
    <source>
        <dbReference type="Proteomes" id="UP000325081"/>
    </source>
</evidence>
<accession>A0A5A7PMM2</accession>
<dbReference type="GO" id="GO:0016874">
    <property type="term" value="F:ligase activity"/>
    <property type="evidence" value="ECO:0007669"/>
    <property type="project" value="UniProtKB-KW"/>
</dbReference>
<keyword evidence="1" id="KW-0436">Ligase</keyword>
<evidence type="ECO:0000313" key="1">
    <source>
        <dbReference type="EMBL" id="GER34014.1"/>
    </source>
</evidence>
<dbReference type="AlphaFoldDB" id="A0A5A7PMM2"/>
<organism evidence="1 2">
    <name type="scientific">Striga asiatica</name>
    <name type="common">Asiatic witchweed</name>
    <name type="synonym">Buchnera asiatica</name>
    <dbReference type="NCBI Taxonomy" id="4170"/>
    <lineage>
        <taxon>Eukaryota</taxon>
        <taxon>Viridiplantae</taxon>
        <taxon>Streptophyta</taxon>
        <taxon>Embryophyta</taxon>
        <taxon>Tracheophyta</taxon>
        <taxon>Spermatophyta</taxon>
        <taxon>Magnoliopsida</taxon>
        <taxon>eudicotyledons</taxon>
        <taxon>Gunneridae</taxon>
        <taxon>Pentapetalae</taxon>
        <taxon>asterids</taxon>
        <taxon>lamiids</taxon>
        <taxon>Lamiales</taxon>
        <taxon>Orobanchaceae</taxon>
        <taxon>Buchnereae</taxon>
        <taxon>Striga</taxon>
    </lineage>
</organism>
<gene>
    <name evidence="1" type="ORF">STAS_10195</name>
</gene>
<reference evidence="2" key="1">
    <citation type="journal article" date="2019" name="Curr. Biol.">
        <title>Genome Sequence of Striga asiatica Provides Insight into the Evolution of Plant Parasitism.</title>
        <authorList>
            <person name="Yoshida S."/>
            <person name="Kim S."/>
            <person name="Wafula E.K."/>
            <person name="Tanskanen J."/>
            <person name="Kim Y.M."/>
            <person name="Honaas L."/>
            <person name="Yang Z."/>
            <person name="Spallek T."/>
            <person name="Conn C.E."/>
            <person name="Ichihashi Y."/>
            <person name="Cheong K."/>
            <person name="Cui S."/>
            <person name="Der J.P."/>
            <person name="Gundlach H."/>
            <person name="Jiao Y."/>
            <person name="Hori C."/>
            <person name="Ishida J.K."/>
            <person name="Kasahara H."/>
            <person name="Kiba T."/>
            <person name="Kim M.S."/>
            <person name="Koo N."/>
            <person name="Laohavisit A."/>
            <person name="Lee Y.H."/>
            <person name="Lumba S."/>
            <person name="McCourt P."/>
            <person name="Mortimer J.C."/>
            <person name="Mutuku J.M."/>
            <person name="Nomura T."/>
            <person name="Sasaki-Sekimoto Y."/>
            <person name="Seto Y."/>
            <person name="Wang Y."/>
            <person name="Wakatake T."/>
            <person name="Sakakibara H."/>
            <person name="Demura T."/>
            <person name="Yamaguchi S."/>
            <person name="Yoneyama K."/>
            <person name="Manabe R.I."/>
            <person name="Nelson D.C."/>
            <person name="Schulman A.H."/>
            <person name="Timko M.P."/>
            <person name="dePamphilis C.W."/>
            <person name="Choi D."/>
            <person name="Shirasu K."/>
        </authorList>
    </citation>
    <scope>NUCLEOTIDE SEQUENCE [LARGE SCALE GENOMIC DNA]</scope>
    <source>
        <strain evidence="2">cv. UVA1</strain>
    </source>
</reference>
<comment type="caution">
    <text evidence="1">The sequence shown here is derived from an EMBL/GenBank/DDBJ whole genome shotgun (WGS) entry which is preliminary data.</text>
</comment>
<protein>
    <submittedName>
        <fullName evidence="1">DNA ligase B</fullName>
    </submittedName>
</protein>
<name>A0A5A7PMM2_STRAF</name>
<proteinExistence type="predicted"/>